<name>A0ABM6S5B1_9GAMM</name>
<evidence type="ECO:0000256" key="6">
    <source>
        <dbReference type="ARBA" id="ARBA00022989"/>
    </source>
</evidence>
<evidence type="ECO:0000259" key="13">
    <source>
        <dbReference type="PROSITE" id="PS51846"/>
    </source>
</evidence>
<evidence type="ECO:0000256" key="2">
    <source>
        <dbReference type="ARBA" id="ARBA00006337"/>
    </source>
</evidence>
<evidence type="ECO:0000256" key="8">
    <source>
        <dbReference type="ARBA" id="ARBA00023136"/>
    </source>
</evidence>
<evidence type="ECO:0000256" key="10">
    <source>
        <dbReference type="PROSITE-ProRule" id="PRU01193"/>
    </source>
</evidence>
<feature type="transmembrane region" description="Helical" evidence="11">
    <location>
        <begin position="6"/>
        <end position="25"/>
    </location>
</feature>
<dbReference type="InterPro" id="IPR046342">
    <property type="entry name" value="CBS_dom_sf"/>
</dbReference>
<comment type="subcellular location">
    <subcellularLocation>
        <location evidence="1">Cell membrane</location>
        <topology evidence="1">Multi-pass membrane protein</topology>
    </subcellularLocation>
</comment>
<dbReference type="NCBIfam" id="NF008604">
    <property type="entry name" value="PRK11573.1"/>
    <property type="match status" value="1"/>
</dbReference>
<dbReference type="SMART" id="SM01091">
    <property type="entry name" value="CorC_HlyC"/>
    <property type="match status" value="1"/>
</dbReference>
<reference evidence="14 15" key="1">
    <citation type="submission" date="2018-01" db="EMBL/GenBank/DDBJ databases">
        <title>Complete and assembled Genome of Pantoea calida DSM22759T.</title>
        <authorList>
            <person name="Stevens M.J.A."/>
            <person name="Zurfluh K."/>
            <person name="Stephan R."/>
        </authorList>
    </citation>
    <scope>NUCLEOTIDE SEQUENCE [LARGE SCALE GENOMIC DNA]</scope>
    <source>
        <strain evidence="14 15">DSM 22759</strain>
    </source>
</reference>
<dbReference type="Pfam" id="PF00571">
    <property type="entry name" value="CBS"/>
    <property type="match status" value="1"/>
</dbReference>
<keyword evidence="6 10" id="KW-1133">Transmembrane helix</keyword>
<dbReference type="PROSITE" id="PS51371">
    <property type="entry name" value="CBS"/>
    <property type="match status" value="1"/>
</dbReference>
<feature type="transmembrane region" description="Helical" evidence="11">
    <location>
        <begin position="62"/>
        <end position="86"/>
    </location>
</feature>
<dbReference type="InterPro" id="IPR016169">
    <property type="entry name" value="FAD-bd_PCMH_sub2"/>
</dbReference>
<dbReference type="InterPro" id="IPR036318">
    <property type="entry name" value="FAD-bd_PCMH-like_sf"/>
</dbReference>
<evidence type="ECO:0000313" key="14">
    <source>
        <dbReference type="EMBL" id="AUY26337.1"/>
    </source>
</evidence>
<feature type="domain" description="CNNM transmembrane" evidence="13">
    <location>
        <begin position="2"/>
        <end position="192"/>
    </location>
</feature>
<evidence type="ECO:0000256" key="9">
    <source>
        <dbReference type="PROSITE-ProRule" id="PRU00703"/>
    </source>
</evidence>
<dbReference type="InterPro" id="IPR000644">
    <property type="entry name" value="CBS_dom"/>
</dbReference>
<keyword evidence="3" id="KW-1003">Cell membrane</keyword>
<dbReference type="SUPFAM" id="SSF54631">
    <property type="entry name" value="CBS-domain pair"/>
    <property type="match status" value="1"/>
</dbReference>
<sequence length="428" mass="48052">MEHVSTTTLIITLVVMILVSAYFSGSETGMMTLNRYRLRHKARSGNRAARRVEKLLRRPDRLISLVLIGNNLVNILASALATIVGMRMYGDAGVAIATGILTFAVLIFAEVLPKTVAALYPEKVAYPSSLLLGPLQIVMMPLVWLLNTITRLLMRMVGIKSDGAISAALSKDELRTIVYESRSLMSRRHQDMLLSVLDLEKVNVDDIMVPRNEIVGININDDWKSIERQVSHSPHGRIVLFRDSLDDAVAMLRVREAWRMMTEKKEFTKENLLRAADEIYFVPEGTPLNVQLVKFQRNKKKVGLVVDEYGDIKGLVTIEDILEEIVGDFTTSMSPSLAEEVMPQSDGSVLIEGSANVREINKAFNWHLPQEEARTINGMLLEELEEIPQAGTRIQVENYDVDILDVQDNMVKQVRITPQQPLKSTVNS</sequence>
<dbReference type="GeneID" id="84632704"/>
<dbReference type="SUPFAM" id="SSF56176">
    <property type="entry name" value="FAD-binding/transporter-associated domain-like"/>
    <property type="match status" value="1"/>
</dbReference>
<protein>
    <submittedName>
        <fullName evidence="14">DUF21 domain-containing protein</fullName>
    </submittedName>
</protein>
<evidence type="ECO:0000259" key="12">
    <source>
        <dbReference type="PROSITE" id="PS51371"/>
    </source>
</evidence>
<keyword evidence="8 10" id="KW-0472">Membrane</keyword>
<evidence type="ECO:0000256" key="11">
    <source>
        <dbReference type="SAM" id="Phobius"/>
    </source>
</evidence>
<evidence type="ECO:0000256" key="5">
    <source>
        <dbReference type="ARBA" id="ARBA00022737"/>
    </source>
</evidence>
<gene>
    <name evidence="14" type="ORF">C2E16_16470</name>
</gene>
<evidence type="ECO:0000256" key="1">
    <source>
        <dbReference type="ARBA" id="ARBA00004651"/>
    </source>
</evidence>
<dbReference type="PANTHER" id="PTHR22777">
    <property type="entry name" value="HEMOLYSIN-RELATED"/>
    <property type="match status" value="1"/>
</dbReference>
<dbReference type="InterPro" id="IPR044751">
    <property type="entry name" value="Ion_transp-like_CBS"/>
</dbReference>
<keyword evidence="4 10" id="KW-0812">Transmembrane</keyword>
<evidence type="ECO:0000256" key="7">
    <source>
        <dbReference type="ARBA" id="ARBA00023122"/>
    </source>
</evidence>
<dbReference type="RefSeq" id="WP_038624537.1">
    <property type="nucleotide sequence ID" value="NZ_CAXOMJ010000008.1"/>
</dbReference>
<evidence type="ECO:0000313" key="15">
    <source>
        <dbReference type="Proteomes" id="UP000237673"/>
    </source>
</evidence>
<dbReference type="Pfam" id="PF03471">
    <property type="entry name" value="CorC_HlyC"/>
    <property type="match status" value="1"/>
</dbReference>
<dbReference type="Gene3D" id="3.30.465.10">
    <property type="match status" value="1"/>
</dbReference>
<feature type="domain" description="CBS" evidence="12">
    <location>
        <begin position="272"/>
        <end position="332"/>
    </location>
</feature>
<keyword evidence="7 9" id="KW-0129">CBS domain</keyword>
<dbReference type="CDD" id="cd04590">
    <property type="entry name" value="CBS_pair_CorC_HlyC_assoc"/>
    <property type="match status" value="1"/>
</dbReference>
<dbReference type="Gene3D" id="3.10.580.10">
    <property type="entry name" value="CBS-domain"/>
    <property type="match status" value="1"/>
</dbReference>
<organism evidence="14 15">
    <name type="scientific">Mixta calida</name>
    <dbReference type="NCBI Taxonomy" id="665913"/>
    <lineage>
        <taxon>Bacteria</taxon>
        <taxon>Pseudomonadati</taxon>
        <taxon>Pseudomonadota</taxon>
        <taxon>Gammaproteobacteria</taxon>
        <taxon>Enterobacterales</taxon>
        <taxon>Erwiniaceae</taxon>
        <taxon>Mixta</taxon>
    </lineage>
</organism>
<keyword evidence="5" id="KW-0677">Repeat</keyword>
<proteinExistence type="inferred from homology"/>
<keyword evidence="15" id="KW-1185">Reference proteome</keyword>
<dbReference type="InterPro" id="IPR005170">
    <property type="entry name" value="Transptr-assoc_dom"/>
</dbReference>
<feature type="transmembrane region" description="Helical" evidence="11">
    <location>
        <begin position="92"/>
        <end position="112"/>
    </location>
</feature>
<evidence type="ECO:0000256" key="3">
    <source>
        <dbReference type="ARBA" id="ARBA00022475"/>
    </source>
</evidence>
<evidence type="ECO:0000256" key="4">
    <source>
        <dbReference type="ARBA" id="ARBA00022692"/>
    </source>
</evidence>
<dbReference type="PANTHER" id="PTHR22777:SF32">
    <property type="entry name" value="UPF0053 INNER MEMBRANE PROTEIN YFJD"/>
    <property type="match status" value="1"/>
</dbReference>
<dbReference type="PROSITE" id="PS51846">
    <property type="entry name" value="CNNM"/>
    <property type="match status" value="1"/>
</dbReference>
<accession>A0ABM6S5B1</accession>
<dbReference type="Proteomes" id="UP000237673">
    <property type="component" value="Chromosome"/>
</dbReference>
<feature type="transmembrane region" description="Helical" evidence="11">
    <location>
        <begin position="124"/>
        <end position="146"/>
    </location>
</feature>
<dbReference type="Pfam" id="PF01595">
    <property type="entry name" value="CNNM"/>
    <property type="match status" value="1"/>
</dbReference>
<comment type="similarity">
    <text evidence="2">Belongs to the UPF0053 family.</text>
</comment>
<dbReference type="EMBL" id="CP026378">
    <property type="protein sequence ID" value="AUY26337.1"/>
    <property type="molecule type" value="Genomic_DNA"/>
</dbReference>
<dbReference type="InterPro" id="IPR002550">
    <property type="entry name" value="CNNM"/>
</dbReference>